<dbReference type="Proteomes" id="UP001642464">
    <property type="component" value="Unassembled WGS sequence"/>
</dbReference>
<gene>
    <name evidence="1" type="ORF">SCF082_LOCUS44124</name>
</gene>
<organism evidence="1 2">
    <name type="scientific">Durusdinium trenchii</name>
    <dbReference type="NCBI Taxonomy" id="1381693"/>
    <lineage>
        <taxon>Eukaryota</taxon>
        <taxon>Sar</taxon>
        <taxon>Alveolata</taxon>
        <taxon>Dinophyceae</taxon>
        <taxon>Suessiales</taxon>
        <taxon>Symbiodiniaceae</taxon>
        <taxon>Durusdinium</taxon>
    </lineage>
</organism>
<keyword evidence="2" id="KW-1185">Reference proteome</keyword>
<name>A0ABP0QZU4_9DINO</name>
<reference evidence="1 2" key="1">
    <citation type="submission" date="2024-02" db="EMBL/GenBank/DDBJ databases">
        <authorList>
            <person name="Chen Y."/>
            <person name="Shah S."/>
            <person name="Dougan E. K."/>
            <person name="Thang M."/>
            <person name="Chan C."/>
        </authorList>
    </citation>
    <scope>NUCLEOTIDE SEQUENCE [LARGE SCALE GENOMIC DNA]</scope>
</reference>
<proteinExistence type="predicted"/>
<evidence type="ECO:0000313" key="2">
    <source>
        <dbReference type="Proteomes" id="UP001642464"/>
    </source>
</evidence>
<accession>A0ABP0QZU4</accession>
<dbReference type="EMBL" id="CAXAMM010040529">
    <property type="protein sequence ID" value="CAK9093837.1"/>
    <property type="molecule type" value="Genomic_DNA"/>
</dbReference>
<comment type="caution">
    <text evidence="1">The sequence shown here is derived from an EMBL/GenBank/DDBJ whole genome shotgun (WGS) entry which is preliminary data.</text>
</comment>
<sequence>MLHRSSLSCRSVSDFEGFPHSLDYGLYFFGAGNVCEKYRPGEPNAYFLDDRDVLIYVHGWEVDRLRQKYRETFHWKSNEPRFGLDFDLALPWLTRRWNVGIFYWDMFSDEDWLPDAEAKIWTAEGPRCATWGGAERSGATSNV</sequence>
<protein>
    <submittedName>
        <fullName evidence="1">Uncharacterized protein</fullName>
    </submittedName>
</protein>
<evidence type="ECO:0000313" key="1">
    <source>
        <dbReference type="EMBL" id="CAK9093837.1"/>
    </source>
</evidence>